<dbReference type="RefSeq" id="WP_267926562.1">
    <property type="nucleotide sequence ID" value="NZ_AP024233.1"/>
</dbReference>
<dbReference type="InterPro" id="IPR004358">
    <property type="entry name" value="Sig_transdc_His_kin-like_C"/>
</dbReference>
<keyword evidence="3" id="KW-0808">Transferase</keyword>
<dbReference type="PANTHER" id="PTHR43047">
    <property type="entry name" value="TWO-COMPONENT HISTIDINE PROTEIN KINASE"/>
    <property type="match status" value="1"/>
</dbReference>
<dbReference type="EC" id="2.7.13.3" evidence="2"/>
<evidence type="ECO:0000259" key="5">
    <source>
        <dbReference type="PROSITE" id="PS50109"/>
    </source>
</evidence>
<evidence type="ECO:0000313" key="6">
    <source>
        <dbReference type="EMBL" id="BCO09818.1"/>
    </source>
</evidence>
<dbReference type="Gene3D" id="3.30.565.10">
    <property type="entry name" value="Histidine kinase-like ATPase, C-terminal domain"/>
    <property type="match status" value="1"/>
</dbReference>
<dbReference type="SMART" id="SM00387">
    <property type="entry name" value="HATPase_c"/>
    <property type="match status" value="1"/>
</dbReference>
<dbReference type="Pfam" id="PF02518">
    <property type="entry name" value="HATPase_c"/>
    <property type="match status" value="1"/>
</dbReference>
<comment type="catalytic activity">
    <reaction evidence="1">
        <text>ATP + protein L-histidine = ADP + protein N-phospho-L-histidine.</text>
        <dbReference type="EC" id="2.7.13.3"/>
    </reaction>
</comment>
<evidence type="ECO:0000256" key="3">
    <source>
        <dbReference type="ARBA" id="ARBA00022679"/>
    </source>
</evidence>
<dbReference type="KEGG" id="ddu:GF1_21940"/>
<evidence type="ECO:0000256" key="2">
    <source>
        <dbReference type="ARBA" id="ARBA00012438"/>
    </source>
</evidence>
<dbReference type="Proteomes" id="UP001063350">
    <property type="component" value="Chromosome"/>
</dbReference>
<protein>
    <recommendedName>
        <fullName evidence="2">histidine kinase</fullName>
        <ecNumber evidence="2">2.7.13.3</ecNumber>
    </recommendedName>
</protein>
<dbReference type="PROSITE" id="PS50109">
    <property type="entry name" value="HIS_KIN"/>
    <property type="match status" value="1"/>
</dbReference>
<dbReference type="InterPro" id="IPR005467">
    <property type="entry name" value="His_kinase_dom"/>
</dbReference>
<proteinExistence type="predicted"/>
<evidence type="ECO:0000313" key="7">
    <source>
        <dbReference type="Proteomes" id="UP001063350"/>
    </source>
</evidence>
<dbReference type="InterPro" id="IPR003594">
    <property type="entry name" value="HATPase_dom"/>
</dbReference>
<name>A0A915U1T1_9BACT</name>
<feature type="domain" description="Histidine kinase" evidence="5">
    <location>
        <begin position="363"/>
        <end position="482"/>
    </location>
</feature>
<accession>A0A915U1T1</accession>
<keyword evidence="4 6" id="KW-0418">Kinase</keyword>
<reference evidence="6" key="1">
    <citation type="submission" date="2020-12" db="EMBL/GenBank/DDBJ databases">
        <title>Desulfobium dissulfuricans gen. nov., sp. nov., a novel mesophilic, sulfate-reducing bacterium isolated from a deep-sea hydrothermal vent.</title>
        <authorList>
            <person name="Hashimoto Y."/>
            <person name="Tame A."/>
            <person name="Sawayama S."/>
            <person name="Miyazaki J."/>
            <person name="Takai K."/>
            <person name="Nakagawa S."/>
        </authorList>
    </citation>
    <scope>NUCLEOTIDE SEQUENCE</scope>
    <source>
        <strain evidence="6">GF1</strain>
    </source>
</reference>
<dbReference type="PRINTS" id="PR00344">
    <property type="entry name" value="BCTRLSENSOR"/>
</dbReference>
<sequence>MAAGKKSSSLREFERICRRVEEKSASYDRYNFSSRYNDFLKAFFDLAQEFDSLDDFYRICVAVPLKMTGFVSRLYLISDSSSRLELVCDSRRGVLKPPEPAREPIHLSSIPYETSDSYLIPIYAKVPLGRSEDVLDVNGGNGQRQTSLWGDSGGAGGWSRILGMYEVKPLARMDESDRFFFQKYTNRIGFNLHNRLIALQNIDHLKFINTLVMDIEHNVIVPNMYFRHLFNQLRKRIGELDDLKDEGRRLACDGTGSKAVDEEACERWLAHCDRVKRDFLACQQELVKHHANISLFLESLFRREHFERGHLVLRPRRCFVEKEIIGPQLEHYASRLRAARVTVEKPRNMLEEEFQVLVDVGLLAQVYANLFSNAAKYTREVVNHEGHPRKAMAYGRELVDDFPEPGKKGIKFNVFTTGPHLPEDEQKRLFQDGMRGRDSKGIPGTGHGLSFIRHVIELHGGTVGYEPTPEGNNFYFILPVPSTIPPTDLVDAVR</sequence>
<evidence type="ECO:0000256" key="4">
    <source>
        <dbReference type="ARBA" id="ARBA00022777"/>
    </source>
</evidence>
<dbReference type="EMBL" id="AP024233">
    <property type="protein sequence ID" value="BCO09818.1"/>
    <property type="molecule type" value="Genomic_DNA"/>
</dbReference>
<dbReference type="SUPFAM" id="SSF55874">
    <property type="entry name" value="ATPase domain of HSP90 chaperone/DNA topoisomerase II/histidine kinase"/>
    <property type="match status" value="1"/>
</dbReference>
<dbReference type="AlphaFoldDB" id="A0A915U1T1"/>
<organism evidence="6 7">
    <name type="scientific">Desulfolithobacter dissulfuricans</name>
    <dbReference type="NCBI Taxonomy" id="2795293"/>
    <lineage>
        <taxon>Bacteria</taxon>
        <taxon>Pseudomonadati</taxon>
        <taxon>Thermodesulfobacteriota</taxon>
        <taxon>Desulfobulbia</taxon>
        <taxon>Desulfobulbales</taxon>
        <taxon>Desulfobulbaceae</taxon>
        <taxon>Desulfolithobacter</taxon>
    </lineage>
</organism>
<gene>
    <name evidence="6" type="ORF">GF1_21940</name>
</gene>
<evidence type="ECO:0000256" key="1">
    <source>
        <dbReference type="ARBA" id="ARBA00000085"/>
    </source>
</evidence>
<dbReference type="InterPro" id="IPR036890">
    <property type="entry name" value="HATPase_C_sf"/>
</dbReference>
<keyword evidence="7" id="KW-1185">Reference proteome</keyword>
<dbReference type="GO" id="GO:0004673">
    <property type="term" value="F:protein histidine kinase activity"/>
    <property type="evidence" value="ECO:0007669"/>
    <property type="project" value="UniProtKB-EC"/>
</dbReference>